<dbReference type="Proteomes" id="UP000181897">
    <property type="component" value="Chromosome"/>
</dbReference>
<name>A0A1J0WFH6_9RHOB</name>
<keyword evidence="1" id="KW-0732">Signal</keyword>
<sequence length="128" mass="13888">MTPAHLIRITTALVVTAGAAQALPVSPSDRATLFAACAGRLSAQETFWGRNATGPRDSAIFDTLTEAALPAAVAYGMPPSVAHNAKFHAWRSHAYLRNDAEFSPDAGRRDRARERLSLELRECDDLIR</sequence>
<keyword evidence="3" id="KW-1185">Reference proteome</keyword>
<organism evidence="2 3">
    <name type="scientific">Sulfitobacter alexandrii</name>
    <dbReference type="NCBI Taxonomy" id="1917485"/>
    <lineage>
        <taxon>Bacteria</taxon>
        <taxon>Pseudomonadati</taxon>
        <taxon>Pseudomonadota</taxon>
        <taxon>Alphaproteobacteria</taxon>
        <taxon>Rhodobacterales</taxon>
        <taxon>Roseobacteraceae</taxon>
        <taxon>Sulfitobacter</taxon>
    </lineage>
</organism>
<evidence type="ECO:0000256" key="1">
    <source>
        <dbReference type="SAM" id="SignalP"/>
    </source>
</evidence>
<dbReference type="KEGG" id="suam:BOO69_06305"/>
<accession>A0A1J0WFH6</accession>
<dbReference type="EMBL" id="CP018076">
    <property type="protein sequence ID" value="APE43071.1"/>
    <property type="molecule type" value="Genomic_DNA"/>
</dbReference>
<dbReference type="RefSeq" id="WP_071971311.1">
    <property type="nucleotide sequence ID" value="NZ_CP018076.1"/>
</dbReference>
<dbReference type="AlphaFoldDB" id="A0A1J0WFH6"/>
<dbReference type="STRING" id="1917485.BOO69_06305"/>
<proteinExistence type="predicted"/>
<feature type="chain" id="PRO_5012294755" evidence="1">
    <location>
        <begin position="23"/>
        <end position="128"/>
    </location>
</feature>
<evidence type="ECO:0000313" key="3">
    <source>
        <dbReference type="Proteomes" id="UP000181897"/>
    </source>
</evidence>
<feature type="signal peptide" evidence="1">
    <location>
        <begin position="1"/>
        <end position="22"/>
    </location>
</feature>
<gene>
    <name evidence="2" type="ORF">BOO69_06305</name>
</gene>
<dbReference type="OrthoDB" id="7872837at2"/>
<evidence type="ECO:0000313" key="2">
    <source>
        <dbReference type="EMBL" id="APE43071.1"/>
    </source>
</evidence>
<reference evidence="2 3" key="1">
    <citation type="submission" date="2016-11" db="EMBL/GenBank/DDBJ databases">
        <title>Complete genome sequence of Sulfitobacter sp. AM1-D1, a toxic bacteria associated with marine dinoflagellate Alexandrium minutum in East China Sea.</title>
        <authorList>
            <person name="Yang Q."/>
            <person name="Zhang X."/>
            <person name="Tian X."/>
        </authorList>
    </citation>
    <scope>NUCLEOTIDE SEQUENCE [LARGE SCALE GENOMIC DNA]</scope>
    <source>
        <strain evidence="2 3">AM1-D1</strain>
    </source>
</reference>
<protein>
    <submittedName>
        <fullName evidence="2">Uncharacterized protein</fullName>
    </submittedName>
</protein>